<evidence type="ECO:0000313" key="1">
    <source>
        <dbReference type="EMBL" id="JAC80214.1"/>
    </source>
</evidence>
<protein>
    <submittedName>
        <fullName evidence="1">Uncharacterized protein</fullName>
    </submittedName>
</protein>
<gene>
    <name evidence="1" type="ORF">TSPGSL018_10794</name>
</gene>
<dbReference type="AlphaFoldDB" id="A0A061SB15"/>
<accession>A0A061SB15</accession>
<reference evidence="1" key="1">
    <citation type="submission" date="2014-05" db="EMBL/GenBank/DDBJ databases">
        <title>The transcriptome of the halophilic microalga Tetraselmis sp. GSL018 isolated from the Great Salt Lake, Utah.</title>
        <authorList>
            <person name="Jinkerson R.E."/>
            <person name="D'Adamo S."/>
            <person name="Posewitz M.C."/>
        </authorList>
    </citation>
    <scope>NUCLEOTIDE SEQUENCE</scope>
    <source>
        <strain evidence="1">GSL018</strain>
    </source>
</reference>
<dbReference type="EMBL" id="GBEZ01005055">
    <property type="protein sequence ID" value="JAC80214.1"/>
    <property type="molecule type" value="Transcribed_RNA"/>
</dbReference>
<organism evidence="1">
    <name type="scientific">Tetraselmis sp. GSL018</name>
    <dbReference type="NCBI Taxonomy" id="582737"/>
    <lineage>
        <taxon>Eukaryota</taxon>
        <taxon>Viridiplantae</taxon>
        <taxon>Chlorophyta</taxon>
        <taxon>core chlorophytes</taxon>
        <taxon>Chlorodendrophyceae</taxon>
        <taxon>Chlorodendrales</taxon>
        <taxon>Chlorodendraceae</taxon>
        <taxon>Tetraselmis</taxon>
    </lineage>
</organism>
<sequence length="96" mass="10737">MGVTISQPTADSHGTGSHIHFSVSLRRKISEKPWAVQDNRTTQTLTTAAKRRFQCACEGGRSCSRESPTAQRGRNPIPHLHCNWITPQLLSMARPW</sequence>
<feature type="non-terminal residue" evidence="1">
    <location>
        <position position="96"/>
    </location>
</feature>
<name>A0A061SB15_9CHLO</name>
<proteinExistence type="predicted"/>